<dbReference type="SUPFAM" id="SSF53822">
    <property type="entry name" value="Periplasmic binding protein-like I"/>
    <property type="match status" value="1"/>
</dbReference>
<proteinExistence type="predicted"/>
<dbReference type="Pfam" id="PF13377">
    <property type="entry name" value="Peripla_BP_3"/>
    <property type="match status" value="1"/>
</dbReference>
<evidence type="ECO:0000256" key="3">
    <source>
        <dbReference type="ARBA" id="ARBA00023163"/>
    </source>
</evidence>
<keyword evidence="7" id="KW-1185">Reference proteome</keyword>
<keyword evidence="3" id="KW-0804">Transcription</keyword>
<evidence type="ECO:0000256" key="2">
    <source>
        <dbReference type="ARBA" id="ARBA00023125"/>
    </source>
</evidence>
<dbReference type="CDD" id="cd01392">
    <property type="entry name" value="HTH_LacI"/>
    <property type="match status" value="1"/>
</dbReference>
<dbReference type="GO" id="GO:0003677">
    <property type="term" value="F:DNA binding"/>
    <property type="evidence" value="ECO:0007669"/>
    <property type="project" value="UniProtKB-KW"/>
</dbReference>
<evidence type="ECO:0000313" key="6">
    <source>
        <dbReference type="EMBL" id="GAA1760473.1"/>
    </source>
</evidence>
<evidence type="ECO:0000256" key="1">
    <source>
        <dbReference type="ARBA" id="ARBA00023015"/>
    </source>
</evidence>
<sequence>MTQANESDRDRATRSTGANGTGANGAARRRPTLRMVADLAGVSTATVSYVFSGRGGGGSGVAEHTAARVHAAARELNYRPNRAARTIRTGRSDTVQLSLHMLSDPWSLAVAAAVNEEANRHGLTTLILADGDWYAALDRVESDVAYLDGAVDTDDGKRKLASLVERGQRLVVFSETLEPEGYDVIRSDAIPGCHLAMDHLLERHTAIGCLVAEAAFRATGRSRYTPYVERLRSRGLPVIPSHTATFTETQASAFTAAVTLLSQPERPTAIYATTDFAAIAAINAAHMLGLRVPHDVAVIGVGNTPDARLVSPTLTTVGPTDFYERQAEIIVARALESHTEEPRLHDFRWSLVMGGSTDLDTPPRTPRLRERDA</sequence>
<dbReference type="Proteomes" id="UP001500506">
    <property type="component" value="Unassembled WGS sequence"/>
</dbReference>
<evidence type="ECO:0000313" key="7">
    <source>
        <dbReference type="Proteomes" id="UP001500506"/>
    </source>
</evidence>
<dbReference type="PANTHER" id="PTHR30146">
    <property type="entry name" value="LACI-RELATED TRANSCRIPTIONAL REPRESSOR"/>
    <property type="match status" value="1"/>
</dbReference>
<dbReference type="EMBL" id="BAAANH010000004">
    <property type="protein sequence ID" value="GAA1760473.1"/>
    <property type="molecule type" value="Genomic_DNA"/>
</dbReference>
<feature type="region of interest" description="Disordered" evidence="4">
    <location>
        <begin position="1"/>
        <end position="30"/>
    </location>
</feature>
<comment type="caution">
    <text evidence="6">The sequence shown here is derived from an EMBL/GenBank/DDBJ whole genome shotgun (WGS) entry which is preliminary data.</text>
</comment>
<gene>
    <name evidence="6" type="ORF">GCM10009747_19420</name>
</gene>
<protein>
    <submittedName>
        <fullName evidence="6">LacI family DNA-binding transcriptional regulator</fullName>
    </submittedName>
</protein>
<feature type="domain" description="HTH lacI-type" evidence="5">
    <location>
        <begin position="31"/>
        <end position="89"/>
    </location>
</feature>
<organism evidence="6 7">
    <name type="scientific">Agromyces humatus</name>
    <dbReference type="NCBI Taxonomy" id="279573"/>
    <lineage>
        <taxon>Bacteria</taxon>
        <taxon>Bacillati</taxon>
        <taxon>Actinomycetota</taxon>
        <taxon>Actinomycetes</taxon>
        <taxon>Micrococcales</taxon>
        <taxon>Microbacteriaceae</taxon>
        <taxon>Agromyces</taxon>
    </lineage>
</organism>
<accession>A0ABP4WTC7</accession>
<dbReference type="CDD" id="cd06267">
    <property type="entry name" value="PBP1_LacI_sugar_binding-like"/>
    <property type="match status" value="1"/>
</dbReference>
<dbReference type="SUPFAM" id="SSF47413">
    <property type="entry name" value="lambda repressor-like DNA-binding domains"/>
    <property type="match status" value="1"/>
</dbReference>
<evidence type="ECO:0000256" key="4">
    <source>
        <dbReference type="SAM" id="MobiDB-lite"/>
    </source>
</evidence>
<keyword evidence="1" id="KW-0805">Transcription regulation</keyword>
<dbReference type="Gene3D" id="3.40.50.2300">
    <property type="match status" value="2"/>
</dbReference>
<dbReference type="Gene3D" id="1.10.260.40">
    <property type="entry name" value="lambda repressor-like DNA-binding domains"/>
    <property type="match status" value="1"/>
</dbReference>
<dbReference type="RefSeq" id="WP_232497844.1">
    <property type="nucleotide sequence ID" value="NZ_BAAANH010000004.1"/>
</dbReference>
<dbReference type="Pfam" id="PF00356">
    <property type="entry name" value="LacI"/>
    <property type="match status" value="1"/>
</dbReference>
<keyword evidence="2 6" id="KW-0238">DNA-binding</keyword>
<reference evidence="7" key="1">
    <citation type="journal article" date="2019" name="Int. J. Syst. Evol. Microbiol.">
        <title>The Global Catalogue of Microorganisms (GCM) 10K type strain sequencing project: providing services to taxonomists for standard genome sequencing and annotation.</title>
        <authorList>
            <consortium name="The Broad Institute Genomics Platform"/>
            <consortium name="The Broad Institute Genome Sequencing Center for Infectious Disease"/>
            <person name="Wu L."/>
            <person name="Ma J."/>
        </authorList>
    </citation>
    <scope>NUCLEOTIDE SEQUENCE [LARGE SCALE GENOMIC DNA]</scope>
    <source>
        <strain evidence="7">JCM 14319</strain>
    </source>
</reference>
<evidence type="ECO:0000259" key="5">
    <source>
        <dbReference type="PROSITE" id="PS50932"/>
    </source>
</evidence>
<dbReference type="InterPro" id="IPR010982">
    <property type="entry name" value="Lambda_DNA-bd_dom_sf"/>
</dbReference>
<dbReference type="SMART" id="SM00354">
    <property type="entry name" value="HTH_LACI"/>
    <property type="match status" value="1"/>
</dbReference>
<dbReference type="InterPro" id="IPR046335">
    <property type="entry name" value="LacI/GalR-like_sensor"/>
</dbReference>
<name>A0ABP4WTC7_9MICO</name>
<dbReference type="PANTHER" id="PTHR30146:SF109">
    <property type="entry name" value="HTH-TYPE TRANSCRIPTIONAL REGULATOR GALS"/>
    <property type="match status" value="1"/>
</dbReference>
<dbReference type="InterPro" id="IPR000843">
    <property type="entry name" value="HTH_LacI"/>
</dbReference>
<dbReference type="PROSITE" id="PS50932">
    <property type="entry name" value="HTH_LACI_2"/>
    <property type="match status" value="1"/>
</dbReference>
<dbReference type="InterPro" id="IPR028082">
    <property type="entry name" value="Peripla_BP_I"/>
</dbReference>
<feature type="compositionally biased region" description="Basic and acidic residues" evidence="4">
    <location>
        <begin position="1"/>
        <end position="13"/>
    </location>
</feature>